<feature type="compositionally biased region" description="Basic and acidic residues" evidence="1">
    <location>
        <begin position="37"/>
        <end position="48"/>
    </location>
</feature>
<feature type="compositionally biased region" description="Low complexity" evidence="1">
    <location>
        <begin position="130"/>
        <end position="141"/>
    </location>
</feature>
<feature type="compositionally biased region" description="Low complexity" evidence="1">
    <location>
        <begin position="171"/>
        <end position="182"/>
    </location>
</feature>
<dbReference type="Proteomes" id="UP000095280">
    <property type="component" value="Unplaced"/>
</dbReference>
<evidence type="ECO:0000313" key="3">
    <source>
        <dbReference type="WBParaSite" id="maker-unitig_36968-snap-gene-0.1-mRNA-1"/>
    </source>
</evidence>
<dbReference type="WBParaSite" id="maker-unitig_36968-snap-gene-0.1-mRNA-1">
    <property type="protein sequence ID" value="maker-unitig_36968-snap-gene-0.1-mRNA-1"/>
    <property type="gene ID" value="maker-unitig_36968-snap-gene-0.1"/>
</dbReference>
<evidence type="ECO:0000313" key="2">
    <source>
        <dbReference type="Proteomes" id="UP000095280"/>
    </source>
</evidence>
<name>A0A1I8FJV3_9PLAT</name>
<evidence type="ECO:0000256" key="1">
    <source>
        <dbReference type="SAM" id="MobiDB-lite"/>
    </source>
</evidence>
<feature type="region of interest" description="Disordered" evidence="1">
    <location>
        <begin position="1"/>
        <end position="227"/>
    </location>
</feature>
<reference evidence="3" key="1">
    <citation type="submission" date="2016-11" db="UniProtKB">
        <authorList>
            <consortium name="WormBaseParasite"/>
        </authorList>
    </citation>
    <scope>IDENTIFICATION</scope>
</reference>
<feature type="compositionally biased region" description="Basic residues" evidence="1">
    <location>
        <begin position="201"/>
        <end position="224"/>
    </location>
</feature>
<protein>
    <submittedName>
        <fullName evidence="3">Kinesin motor domain-containing protein</fullName>
    </submittedName>
</protein>
<proteinExistence type="predicted"/>
<accession>A0A1I8FJV3</accession>
<feature type="compositionally biased region" description="Polar residues" evidence="1">
    <location>
        <begin position="12"/>
        <end position="26"/>
    </location>
</feature>
<organism evidence="2 3">
    <name type="scientific">Macrostomum lignano</name>
    <dbReference type="NCBI Taxonomy" id="282301"/>
    <lineage>
        <taxon>Eukaryota</taxon>
        <taxon>Metazoa</taxon>
        <taxon>Spiralia</taxon>
        <taxon>Lophotrochozoa</taxon>
        <taxon>Platyhelminthes</taxon>
        <taxon>Rhabditophora</taxon>
        <taxon>Macrostomorpha</taxon>
        <taxon>Macrostomida</taxon>
        <taxon>Macrostomidae</taxon>
        <taxon>Macrostomum</taxon>
    </lineage>
</organism>
<keyword evidence="2" id="KW-1185">Reference proteome</keyword>
<feature type="compositionally biased region" description="Low complexity" evidence="1">
    <location>
        <begin position="49"/>
        <end position="58"/>
    </location>
</feature>
<feature type="compositionally biased region" description="Pro residues" evidence="1">
    <location>
        <begin position="93"/>
        <end position="102"/>
    </location>
</feature>
<dbReference type="AlphaFoldDB" id="A0A1I8FJV3"/>
<sequence>WTHHPEAELENAGSTLTQPLNRSNIQHRLPISAGEQVENRRRQTEPQRRTPTCAPRTTASKRSPNHDARQRRLKTRPPHTAPPTARLKRSPHGRPPTAPPTTPQRKRPPTMPSNEHPTEHPTGAPNGALPTEHPTEAPTTEHPTEHPRRAPTKRPNGSTPTDPQWAPPTTPRNAAPTNTPQTHSAKRKVSSSTRGRVAMKDKKRTAPSRSRGGRPHHHSLHRQHNAAAAHEPAILGGFAELLQTRLAAPAAPVTKTKTRARFTGMQDEEATAPGSPCDSTRVACIVAPVGQAASPVIDASAAATGDGSFASGLRTQFTLTRWCTALSSEEHLMRLGDQQAAAASVSVVRRRYGQRRGPQAAEAIGGKWRSELACGQDGSRD</sequence>